<dbReference type="AlphaFoldDB" id="G8QSQ5"/>
<evidence type="ECO:0000259" key="6">
    <source>
        <dbReference type="PROSITE" id="PS50926"/>
    </source>
</evidence>
<dbReference type="SUPFAM" id="SSF50249">
    <property type="entry name" value="Nucleic acid-binding proteins"/>
    <property type="match status" value="1"/>
</dbReference>
<dbReference type="GO" id="GO:0070475">
    <property type="term" value="P:rRNA base methylation"/>
    <property type="evidence" value="ECO:0007669"/>
    <property type="project" value="TreeGrafter"/>
</dbReference>
<dbReference type="PROSITE" id="PS50926">
    <property type="entry name" value="TRAM"/>
    <property type="match status" value="1"/>
</dbReference>
<dbReference type="HOGENOM" id="CLU_014689_7_0_12"/>
<feature type="binding site" evidence="4">
    <location>
        <position position="250"/>
    </location>
    <ligand>
        <name>S-adenosyl-L-methionine</name>
        <dbReference type="ChEBI" id="CHEBI:59789"/>
    </ligand>
</feature>
<evidence type="ECO:0000313" key="8">
    <source>
        <dbReference type="Proteomes" id="UP000005632"/>
    </source>
</evidence>
<keyword evidence="8" id="KW-1185">Reference proteome</keyword>
<name>G8QSQ5_SPHPG</name>
<dbReference type="PANTHER" id="PTHR11061:SF30">
    <property type="entry name" value="TRNA (URACIL(54)-C(5))-METHYLTRANSFERASE"/>
    <property type="match status" value="1"/>
</dbReference>
<feature type="active site" evidence="5">
    <location>
        <position position="338"/>
    </location>
</feature>
<feature type="binding site" evidence="4">
    <location>
        <position position="224"/>
    </location>
    <ligand>
        <name>S-adenosyl-L-methionine</name>
        <dbReference type="ChEBI" id="CHEBI:59789"/>
    </ligand>
</feature>
<evidence type="ECO:0000256" key="5">
    <source>
        <dbReference type="PROSITE-ProRule" id="PRU10015"/>
    </source>
</evidence>
<gene>
    <name evidence="7" type="ordered locus">SpiGrapes_1199</name>
</gene>
<evidence type="ECO:0000256" key="4">
    <source>
        <dbReference type="PROSITE-ProRule" id="PRU01024"/>
    </source>
</evidence>
<evidence type="ECO:0000256" key="3">
    <source>
        <dbReference type="ARBA" id="ARBA00022691"/>
    </source>
</evidence>
<dbReference type="eggNOG" id="COG2265">
    <property type="taxonomic scope" value="Bacteria"/>
</dbReference>
<dbReference type="InterPro" id="IPR029063">
    <property type="entry name" value="SAM-dependent_MTases_sf"/>
</dbReference>
<keyword evidence="1 4" id="KW-0489">Methyltransferase</keyword>
<dbReference type="InterPro" id="IPR010280">
    <property type="entry name" value="U5_MeTrfase_fam"/>
</dbReference>
<feature type="binding site" evidence="4">
    <location>
        <position position="271"/>
    </location>
    <ligand>
        <name>S-adenosyl-L-methionine</name>
        <dbReference type="ChEBI" id="CHEBI:59789"/>
    </ligand>
</feature>
<dbReference type="InterPro" id="IPR012340">
    <property type="entry name" value="NA-bd_OB-fold"/>
</dbReference>
<reference evidence="7 8" key="1">
    <citation type="submission" date="2011-11" db="EMBL/GenBank/DDBJ databases">
        <title>Complete sequence of Spirochaeta sp. grapes.</title>
        <authorList>
            <consortium name="US DOE Joint Genome Institute"/>
            <person name="Lucas S."/>
            <person name="Han J."/>
            <person name="Lapidus A."/>
            <person name="Cheng J.-F."/>
            <person name="Goodwin L."/>
            <person name="Pitluck S."/>
            <person name="Peters L."/>
            <person name="Ovchinnikova G."/>
            <person name="Munk A.C."/>
            <person name="Detter J.C."/>
            <person name="Han C."/>
            <person name="Tapia R."/>
            <person name="Land M."/>
            <person name="Hauser L."/>
            <person name="Kyrpides N."/>
            <person name="Ivanova N."/>
            <person name="Pagani I."/>
            <person name="Ritalahtilisa K."/>
            <person name="Loeffler F."/>
            <person name="Woyke T."/>
        </authorList>
    </citation>
    <scope>NUCLEOTIDE SEQUENCE [LARGE SCALE GENOMIC DNA]</scope>
    <source>
        <strain evidence="8">ATCC BAA-1885 / DSM 22778 / Grapes</strain>
    </source>
</reference>
<dbReference type="Gene3D" id="2.40.50.140">
    <property type="entry name" value="Nucleic acid-binding proteins"/>
    <property type="match status" value="1"/>
</dbReference>
<dbReference type="InterPro" id="IPR002792">
    <property type="entry name" value="TRAM_dom"/>
</dbReference>
<accession>G8QSQ5</accession>
<dbReference type="PROSITE" id="PS01230">
    <property type="entry name" value="TRMA_1"/>
    <property type="match status" value="1"/>
</dbReference>
<dbReference type="EMBL" id="CP003155">
    <property type="protein sequence ID" value="AEV29016.1"/>
    <property type="molecule type" value="Genomic_DNA"/>
</dbReference>
<comment type="similarity">
    <text evidence="4">Belongs to the class I-like SAM-binding methyltransferase superfamily. RNA M5U methyltransferase family.</text>
</comment>
<dbReference type="PANTHER" id="PTHR11061">
    <property type="entry name" value="RNA M5U METHYLTRANSFERASE"/>
    <property type="match status" value="1"/>
</dbReference>
<dbReference type="SUPFAM" id="SSF53335">
    <property type="entry name" value="S-adenosyl-L-methionine-dependent methyltransferases"/>
    <property type="match status" value="1"/>
</dbReference>
<feature type="domain" description="TRAM" evidence="6">
    <location>
        <begin position="1"/>
        <end position="53"/>
    </location>
</feature>
<dbReference type="Proteomes" id="UP000005632">
    <property type="component" value="Chromosome"/>
</dbReference>
<dbReference type="KEGG" id="sgp:SpiGrapes_1199"/>
<dbReference type="Gene3D" id="3.40.50.150">
    <property type="entry name" value="Vaccinia Virus protein VP39"/>
    <property type="match status" value="2"/>
</dbReference>
<evidence type="ECO:0000256" key="1">
    <source>
        <dbReference type="ARBA" id="ARBA00022603"/>
    </source>
</evidence>
<dbReference type="OrthoDB" id="9804590at2"/>
<sequence length="383" mass="42434">MVARIEKLVQGGSGFTRLETGESLFVQGALSGELVAYEIDQVKKGYINAHTTKVLEPSKDRVDPPCPYYGICGGCDLQHLASERQAEAKLNLVLDNLSRIGSVSSGSLNIEPTVGGPFWAYRSRVRFHVDLASNDIGFLAKKSNTLVPIRSCPILVDALNEVLARKNAILEVARKTRFSQKSSKTPYVEINAFAGDKKISFGDEAVLATVDGHGFWVSANVFFQGNRYLLGQMGQFVQSYCLGNEVMDLYSGVGTFSSFLSQKGRKIVSVERDRLCLSLAKRNIPDVEFFTDSVEQWGKSKKRVVDTVVVDPPRTGLEDSVPAQIAKWKPARIIYISCNSVTLSRDLQRFSEQGYTASVLKVFDLYPQTFHQEVAVVLDRKEL</sequence>
<dbReference type="STRING" id="158190.SpiGrapes_1199"/>
<evidence type="ECO:0000313" key="7">
    <source>
        <dbReference type="EMBL" id="AEV29016.1"/>
    </source>
</evidence>
<dbReference type="Pfam" id="PF05958">
    <property type="entry name" value="tRNA_U5-meth_tr"/>
    <property type="match status" value="1"/>
</dbReference>
<keyword evidence="3 4" id="KW-0949">S-adenosyl-L-methionine</keyword>
<organism evidence="7 8">
    <name type="scientific">Sphaerochaeta pleomorpha (strain ATCC BAA-1885 / DSM 22778 / Grapes)</name>
    <dbReference type="NCBI Taxonomy" id="158190"/>
    <lineage>
        <taxon>Bacteria</taxon>
        <taxon>Pseudomonadati</taxon>
        <taxon>Spirochaetota</taxon>
        <taxon>Spirochaetia</taxon>
        <taxon>Spirochaetales</taxon>
        <taxon>Sphaerochaetaceae</taxon>
        <taxon>Sphaerochaeta</taxon>
    </lineage>
</organism>
<protein>
    <submittedName>
        <fullName evidence="7">SAM-dependent methyltransferase, tRNA(Uracil-5)-methyltransferase</fullName>
    </submittedName>
</protein>
<dbReference type="RefSeq" id="WP_014269865.1">
    <property type="nucleotide sequence ID" value="NC_016633.1"/>
</dbReference>
<proteinExistence type="inferred from homology"/>
<feature type="binding site" evidence="4">
    <location>
        <position position="311"/>
    </location>
    <ligand>
        <name>S-adenosyl-L-methionine</name>
        <dbReference type="ChEBI" id="CHEBI:59789"/>
    </ligand>
</feature>
<dbReference type="InterPro" id="IPR030390">
    <property type="entry name" value="MeTrfase_TrmA_AS"/>
</dbReference>
<dbReference type="GO" id="GO:0070041">
    <property type="term" value="F:rRNA (uridine-C5-)-methyltransferase activity"/>
    <property type="evidence" value="ECO:0007669"/>
    <property type="project" value="TreeGrafter"/>
</dbReference>
<feature type="active site" description="Nucleophile" evidence="4">
    <location>
        <position position="338"/>
    </location>
</feature>
<dbReference type="PROSITE" id="PS51687">
    <property type="entry name" value="SAM_MT_RNA_M5U"/>
    <property type="match status" value="1"/>
</dbReference>
<evidence type="ECO:0000256" key="2">
    <source>
        <dbReference type="ARBA" id="ARBA00022679"/>
    </source>
</evidence>
<keyword evidence="2 4" id="KW-0808">Transferase</keyword>